<keyword evidence="1" id="KW-0472">Membrane</keyword>
<evidence type="ECO:0000313" key="3">
    <source>
        <dbReference type="Proteomes" id="UP000432715"/>
    </source>
</evidence>
<organism evidence="2 3">
    <name type="scientific">Alkaliphilus pronyensis</name>
    <dbReference type="NCBI Taxonomy" id="1482732"/>
    <lineage>
        <taxon>Bacteria</taxon>
        <taxon>Bacillati</taxon>
        <taxon>Bacillota</taxon>
        <taxon>Clostridia</taxon>
        <taxon>Peptostreptococcales</taxon>
        <taxon>Natronincolaceae</taxon>
        <taxon>Alkaliphilus</taxon>
    </lineage>
</organism>
<dbReference type="OrthoDB" id="1957256at2"/>
<feature type="transmembrane region" description="Helical" evidence="1">
    <location>
        <begin position="47"/>
        <end position="65"/>
    </location>
</feature>
<name>A0A6I0FB17_9FIRM</name>
<proteinExistence type="predicted"/>
<comment type="caution">
    <text evidence="2">The sequence shown here is derived from an EMBL/GenBank/DDBJ whole genome shotgun (WGS) entry which is preliminary data.</text>
</comment>
<protein>
    <submittedName>
        <fullName evidence="2">Uncharacterized protein</fullName>
    </submittedName>
</protein>
<evidence type="ECO:0000313" key="2">
    <source>
        <dbReference type="EMBL" id="KAB3535736.1"/>
    </source>
</evidence>
<dbReference type="EMBL" id="WBZC01000015">
    <property type="protein sequence ID" value="KAB3535736.1"/>
    <property type="molecule type" value="Genomic_DNA"/>
</dbReference>
<dbReference type="Proteomes" id="UP000432715">
    <property type="component" value="Unassembled WGS sequence"/>
</dbReference>
<dbReference type="RefSeq" id="WP_151860583.1">
    <property type="nucleotide sequence ID" value="NZ_WBZC01000015.1"/>
</dbReference>
<accession>A0A6I0FB17</accession>
<gene>
    <name evidence="2" type="ORF">F8154_05400</name>
</gene>
<sequence length="223" mass="25904">MEKKLLSKHIKNIIVLAVVCGISWLLLYIIGHFTVLHPNAYFDITKSIFLVYVVYLVVGSLYKVFHNIKNFDGIWRKFSLWWGNETPFEAICESFTIVTAINSIMMLTGHDTPKEGVFAYIHMMLRLLIISSIITIWMWKDILQWVKKSTFRFNIKSLYQLSKKHFFASISKLFTIITTVYCILVIAFYRILNPAGGIAFYQTLLGILAFTVLFMFVHPARRG</sequence>
<dbReference type="AlphaFoldDB" id="A0A6I0FB17"/>
<reference evidence="2 3" key="1">
    <citation type="submission" date="2019-10" db="EMBL/GenBank/DDBJ databases">
        <title>Alkaliphilus serpentinus sp. nov. and Alkaliphilus pronyensis sp. nov., two novel anaerobic alkaliphilic species isolated from the serpentinized-hosted hydrothermal field of the Prony Bay (New Caledonia).</title>
        <authorList>
            <person name="Postec A."/>
        </authorList>
    </citation>
    <scope>NUCLEOTIDE SEQUENCE [LARGE SCALE GENOMIC DNA]</scope>
    <source>
        <strain evidence="2 3">LacV</strain>
    </source>
</reference>
<keyword evidence="3" id="KW-1185">Reference proteome</keyword>
<feature type="transmembrane region" description="Helical" evidence="1">
    <location>
        <begin position="12"/>
        <end position="35"/>
    </location>
</feature>
<feature type="transmembrane region" description="Helical" evidence="1">
    <location>
        <begin position="117"/>
        <end position="139"/>
    </location>
</feature>
<feature type="transmembrane region" description="Helical" evidence="1">
    <location>
        <begin position="173"/>
        <end position="192"/>
    </location>
</feature>
<keyword evidence="1" id="KW-0812">Transmembrane</keyword>
<evidence type="ECO:0000256" key="1">
    <source>
        <dbReference type="SAM" id="Phobius"/>
    </source>
</evidence>
<feature type="transmembrane region" description="Helical" evidence="1">
    <location>
        <begin position="198"/>
        <end position="217"/>
    </location>
</feature>
<keyword evidence="1" id="KW-1133">Transmembrane helix</keyword>